<dbReference type="SUPFAM" id="SSF141986">
    <property type="entry name" value="LD-carboxypeptidase A C-terminal domain-like"/>
    <property type="match status" value="1"/>
</dbReference>
<accession>A0AAE6JHK1</accession>
<keyword evidence="5" id="KW-0720">Serine protease</keyword>
<dbReference type="InterPro" id="IPR003507">
    <property type="entry name" value="S66_fam"/>
</dbReference>
<keyword evidence="4" id="KW-0378">Hydrolase</keyword>
<evidence type="ECO:0000313" key="10">
    <source>
        <dbReference type="EMBL" id="QEM05588.1"/>
    </source>
</evidence>
<feature type="domain" description="LD-carboxypeptidase C-terminal" evidence="9">
    <location>
        <begin position="214"/>
        <end position="327"/>
    </location>
</feature>
<feature type="active site" description="Charge relay system" evidence="6">
    <location>
        <position position="315"/>
    </location>
</feature>
<feature type="signal peptide" evidence="7">
    <location>
        <begin position="1"/>
        <end position="24"/>
    </location>
</feature>
<evidence type="ECO:0000256" key="2">
    <source>
        <dbReference type="ARBA" id="ARBA00022645"/>
    </source>
</evidence>
<gene>
    <name evidence="10" type="ORF">DIU31_019475</name>
    <name evidence="11" type="ORF">J3L21_08005</name>
</gene>
<dbReference type="PIRSF" id="PIRSF028757">
    <property type="entry name" value="LD-carboxypeptidase"/>
    <property type="match status" value="1"/>
</dbReference>
<keyword evidence="13" id="KW-1185">Reference proteome</keyword>
<dbReference type="Gene3D" id="3.40.50.10740">
    <property type="entry name" value="Class I glutamine amidotransferase-like"/>
    <property type="match status" value="1"/>
</dbReference>
<dbReference type="PANTHER" id="PTHR30237:SF2">
    <property type="entry name" value="MUREIN TETRAPEPTIDE CARBOXYPEPTIDASE"/>
    <property type="match status" value="1"/>
</dbReference>
<dbReference type="AlphaFoldDB" id="A0AAE6JHK1"/>
<protein>
    <submittedName>
        <fullName evidence="10">LD-carboxypeptidase</fullName>
    </submittedName>
</protein>
<dbReference type="EMBL" id="CP071880">
    <property type="protein sequence ID" value="QTE51887.1"/>
    <property type="molecule type" value="Genomic_DNA"/>
</dbReference>
<feature type="active site" description="Charge relay system" evidence="6">
    <location>
        <position position="244"/>
    </location>
</feature>
<keyword evidence="2" id="KW-0121">Carboxypeptidase</keyword>
<evidence type="ECO:0000256" key="6">
    <source>
        <dbReference type="PIRSR" id="PIRSR028757-1"/>
    </source>
</evidence>
<feature type="domain" description="LD-carboxypeptidase N-terminal" evidence="8">
    <location>
        <begin position="48"/>
        <end position="163"/>
    </location>
</feature>
<name>A0AAE6JHK1_9SPHI</name>
<dbReference type="CDD" id="cd07025">
    <property type="entry name" value="Peptidase_S66"/>
    <property type="match status" value="1"/>
</dbReference>
<evidence type="ECO:0000256" key="5">
    <source>
        <dbReference type="ARBA" id="ARBA00022825"/>
    </source>
</evidence>
<reference evidence="10 12" key="1">
    <citation type="submission" date="2019-08" db="EMBL/GenBank/DDBJ databases">
        <title>Comparative genome analysis confer to the adaptation heavy metal polluted environment.</title>
        <authorList>
            <person name="Li Y."/>
        </authorList>
    </citation>
    <scope>NUCLEOTIDE SEQUENCE [LARGE SCALE GENOMIC DNA]</scope>
    <source>
        <strain evidence="10 12">P2</strain>
    </source>
</reference>
<evidence type="ECO:0000256" key="4">
    <source>
        <dbReference type="ARBA" id="ARBA00022801"/>
    </source>
</evidence>
<keyword evidence="7" id="KW-0732">Signal</keyword>
<dbReference type="Pfam" id="PF02016">
    <property type="entry name" value="Peptidase_S66"/>
    <property type="match status" value="1"/>
</dbReference>
<dbReference type="GO" id="GO:0004180">
    <property type="term" value="F:carboxypeptidase activity"/>
    <property type="evidence" value="ECO:0007669"/>
    <property type="project" value="UniProtKB-KW"/>
</dbReference>
<dbReference type="EMBL" id="CP043451">
    <property type="protein sequence ID" value="QEM05588.1"/>
    <property type="molecule type" value="Genomic_DNA"/>
</dbReference>
<dbReference type="InterPro" id="IPR040921">
    <property type="entry name" value="Peptidase_S66C"/>
</dbReference>
<evidence type="ECO:0000256" key="1">
    <source>
        <dbReference type="ARBA" id="ARBA00010233"/>
    </source>
</evidence>
<dbReference type="InterPro" id="IPR027461">
    <property type="entry name" value="Carboxypeptidase_A_C_sf"/>
</dbReference>
<sequence length="342" mass="37834">MNRKRFISSLVTAGAALSTTGAWANTPEVPHTNTHHKIPPYLQAGDTIGIVSPSGYMSLADLMPAVQLIQNWGFKVQIGDNTGKKDFIYGGTDEERVADLQQMLDNPEIKAIMCARGGYGLVRIIDRLNFKQFKKNPKWIIGFSDITALHCHINRNFGIVTLHSKMCNSFPDDWAKADAVQIATIQSIRQALMGENMDYSSPAVAQNRPGTAEAILVGGNLSLVTTLSGTPSDLDTDGKILFVEDTHEYLYNIDRMFWNLKQTGKLSQLAGLVIGGFQLKPDIESEEFGRTIYEIVTEKVKDYNYPVCFDFPVGHQKNNFALKCGARHILKVGTDGCMLKSL</sequence>
<dbReference type="Proteomes" id="UP000663940">
    <property type="component" value="Chromosome"/>
</dbReference>
<reference evidence="11 13" key="2">
    <citation type="submission" date="2021-03" db="EMBL/GenBank/DDBJ databases">
        <title>Mucilaginibacter strains isolated from gold and copper mining confer multi heavy-metal resistance.</title>
        <authorList>
            <person name="Li Y."/>
        </authorList>
    </citation>
    <scope>NUCLEOTIDE SEQUENCE [LARGE SCALE GENOMIC DNA]</scope>
    <source>
        <strain evidence="11 13">P2-4</strain>
    </source>
</reference>
<dbReference type="RefSeq" id="WP_112656357.1">
    <property type="nucleotide sequence ID" value="NZ_CP043451.1"/>
</dbReference>
<evidence type="ECO:0000256" key="7">
    <source>
        <dbReference type="SAM" id="SignalP"/>
    </source>
</evidence>
<dbReference type="PANTHER" id="PTHR30237">
    <property type="entry name" value="MURAMOYLTETRAPEPTIDE CARBOXYPEPTIDASE"/>
    <property type="match status" value="1"/>
</dbReference>
<comment type="similarity">
    <text evidence="1">Belongs to the peptidase S66 family.</text>
</comment>
<dbReference type="GO" id="GO:0008236">
    <property type="term" value="F:serine-type peptidase activity"/>
    <property type="evidence" value="ECO:0007669"/>
    <property type="project" value="UniProtKB-KW"/>
</dbReference>
<feature type="chain" id="PRO_5041939629" evidence="7">
    <location>
        <begin position="25"/>
        <end position="342"/>
    </location>
</feature>
<dbReference type="Proteomes" id="UP000250557">
    <property type="component" value="Chromosome"/>
</dbReference>
<keyword evidence="3" id="KW-0645">Protease</keyword>
<organism evidence="10 12">
    <name type="scientific">Mucilaginibacter rubeus</name>
    <dbReference type="NCBI Taxonomy" id="2027860"/>
    <lineage>
        <taxon>Bacteria</taxon>
        <taxon>Pseudomonadati</taxon>
        <taxon>Bacteroidota</taxon>
        <taxon>Sphingobacteriia</taxon>
        <taxon>Sphingobacteriales</taxon>
        <taxon>Sphingobacteriaceae</taxon>
        <taxon>Mucilaginibacter</taxon>
    </lineage>
</organism>
<evidence type="ECO:0000313" key="13">
    <source>
        <dbReference type="Proteomes" id="UP000663940"/>
    </source>
</evidence>
<feature type="active site" description="Nucleophile" evidence="6">
    <location>
        <position position="144"/>
    </location>
</feature>
<dbReference type="GO" id="GO:0006508">
    <property type="term" value="P:proteolysis"/>
    <property type="evidence" value="ECO:0007669"/>
    <property type="project" value="UniProtKB-KW"/>
</dbReference>
<dbReference type="Gene3D" id="3.50.30.60">
    <property type="entry name" value="LD-carboxypeptidase A C-terminal domain-like"/>
    <property type="match status" value="1"/>
</dbReference>
<dbReference type="InterPro" id="IPR029062">
    <property type="entry name" value="Class_I_gatase-like"/>
</dbReference>
<evidence type="ECO:0000313" key="11">
    <source>
        <dbReference type="EMBL" id="QTE51887.1"/>
    </source>
</evidence>
<evidence type="ECO:0000259" key="9">
    <source>
        <dbReference type="Pfam" id="PF17676"/>
    </source>
</evidence>
<evidence type="ECO:0000256" key="3">
    <source>
        <dbReference type="ARBA" id="ARBA00022670"/>
    </source>
</evidence>
<dbReference type="InterPro" id="IPR040449">
    <property type="entry name" value="Peptidase_S66_N"/>
</dbReference>
<proteinExistence type="inferred from homology"/>
<evidence type="ECO:0000259" key="8">
    <source>
        <dbReference type="Pfam" id="PF02016"/>
    </source>
</evidence>
<dbReference type="Pfam" id="PF17676">
    <property type="entry name" value="Peptidase_S66C"/>
    <property type="match status" value="1"/>
</dbReference>
<dbReference type="SUPFAM" id="SSF52317">
    <property type="entry name" value="Class I glutamine amidotransferase-like"/>
    <property type="match status" value="1"/>
</dbReference>
<dbReference type="InterPro" id="IPR027478">
    <property type="entry name" value="LdcA_N"/>
</dbReference>
<evidence type="ECO:0000313" key="12">
    <source>
        <dbReference type="Proteomes" id="UP000250557"/>
    </source>
</evidence>